<sequence>MAEVADPTATTRMRIEDWGIPISYPVSRPSSVRLDSTSPSPSLRPRTSTHEGAEAEMTRLGLK</sequence>
<feature type="compositionally biased region" description="Basic and acidic residues" evidence="1">
    <location>
        <begin position="48"/>
        <end position="57"/>
    </location>
</feature>
<reference evidence="2" key="1">
    <citation type="journal article" date="2019" name="Environ. Microbiol.">
        <title>Fungal ecological strategies reflected in gene transcription - a case study of two litter decomposers.</title>
        <authorList>
            <person name="Barbi F."/>
            <person name="Kohler A."/>
            <person name="Barry K."/>
            <person name="Baskaran P."/>
            <person name="Daum C."/>
            <person name="Fauchery L."/>
            <person name="Ihrmark K."/>
            <person name="Kuo A."/>
            <person name="LaButti K."/>
            <person name="Lipzen A."/>
            <person name="Morin E."/>
            <person name="Grigoriev I.V."/>
            <person name="Henrissat B."/>
            <person name="Lindahl B."/>
            <person name="Martin F."/>
        </authorList>
    </citation>
    <scope>NUCLEOTIDE SEQUENCE</scope>
    <source>
        <strain evidence="2">JB14</strain>
    </source>
</reference>
<feature type="compositionally biased region" description="Low complexity" evidence="1">
    <location>
        <begin position="33"/>
        <end position="46"/>
    </location>
</feature>
<protein>
    <submittedName>
        <fullName evidence="2">Uncharacterized protein</fullName>
    </submittedName>
</protein>
<feature type="region of interest" description="Disordered" evidence="1">
    <location>
        <begin position="24"/>
        <end position="63"/>
    </location>
</feature>
<name>A0A6A4GFK4_9AGAR</name>
<dbReference type="AlphaFoldDB" id="A0A6A4GFK4"/>
<gene>
    <name evidence="2" type="ORF">BT96DRAFT_674499</name>
</gene>
<accession>A0A6A4GFK4</accession>
<evidence type="ECO:0000313" key="3">
    <source>
        <dbReference type="Proteomes" id="UP000799118"/>
    </source>
</evidence>
<dbReference type="Proteomes" id="UP000799118">
    <property type="component" value="Unassembled WGS sequence"/>
</dbReference>
<dbReference type="EMBL" id="ML770186">
    <property type="protein sequence ID" value="KAE9384240.1"/>
    <property type="molecule type" value="Genomic_DNA"/>
</dbReference>
<keyword evidence="3" id="KW-1185">Reference proteome</keyword>
<proteinExistence type="predicted"/>
<evidence type="ECO:0000313" key="2">
    <source>
        <dbReference type="EMBL" id="KAE9384240.1"/>
    </source>
</evidence>
<evidence type="ECO:0000256" key="1">
    <source>
        <dbReference type="SAM" id="MobiDB-lite"/>
    </source>
</evidence>
<organism evidence="2 3">
    <name type="scientific">Gymnopus androsaceus JB14</name>
    <dbReference type="NCBI Taxonomy" id="1447944"/>
    <lineage>
        <taxon>Eukaryota</taxon>
        <taxon>Fungi</taxon>
        <taxon>Dikarya</taxon>
        <taxon>Basidiomycota</taxon>
        <taxon>Agaricomycotina</taxon>
        <taxon>Agaricomycetes</taxon>
        <taxon>Agaricomycetidae</taxon>
        <taxon>Agaricales</taxon>
        <taxon>Marasmiineae</taxon>
        <taxon>Omphalotaceae</taxon>
        <taxon>Gymnopus</taxon>
    </lineage>
</organism>